<name>A0ACB7S1Z2_HYAAI</name>
<keyword evidence="2" id="KW-1185">Reference proteome</keyword>
<organism evidence="1 2">
    <name type="scientific">Hyalomma asiaticum</name>
    <name type="common">Tick</name>
    <dbReference type="NCBI Taxonomy" id="266040"/>
    <lineage>
        <taxon>Eukaryota</taxon>
        <taxon>Metazoa</taxon>
        <taxon>Ecdysozoa</taxon>
        <taxon>Arthropoda</taxon>
        <taxon>Chelicerata</taxon>
        <taxon>Arachnida</taxon>
        <taxon>Acari</taxon>
        <taxon>Parasitiformes</taxon>
        <taxon>Ixodida</taxon>
        <taxon>Ixodoidea</taxon>
        <taxon>Ixodidae</taxon>
        <taxon>Hyalomminae</taxon>
        <taxon>Hyalomma</taxon>
    </lineage>
</organism>
<gene>
    <name evidence="1" type="ORF">HPB50_011752</name>
</gene>
<dbReference type="Proteomes" id="UP000821845">
    <property type="component" value="Chromosome 6"/>
</dbReference>
<reference evidence="1" key="1">
    <citation type="submission" date="2020-05" db="EMBL/GenBank/DDBJ databases">
        <title>Large-scale comparative analyses of tick genomes elucidate their genetic diversity and vector capacities.</title>
        <authorList>
            <person name="Jia N."/>
            <person name="Wang J."/>
            <person name="Shi W."/>
            <person name="Du L."/>
            <person name="Sun Y."/>
            <person name="Zhan W."/>
            <person name="Jiang J."/>
            <person name="Wang Q."/>
            <person name="Zhang B."/>
            <person name="Ji P."/>
            <person name="Sakyi L.B."/>
            <person name="Cui X."/>
            <person name="Yuan T."/>
            <person name="Jiang B."/>
            <person name="Yang W."/>
            <person name="Lam T.T.-Y."/>
            <person name="Chang Q."/>
            <person name="Ding S."/>
            <person name="Wang X."/>
            <person name="Zhu J."/>
            <person name="Ruan X."/>
            <person name="Zhao L."/>
            <person name="Wei J."/>
            <person name="Que T."/>
            <person name="Du C."/>
            <person name="Cheng J."/>
            <person name="Dai P."/>
            <person name="Han X."/>
            <person name="Huang E."/>
            <person name="Gao Y."/>
            <person name="Liu J."/>
            <person name="Shao H."/>
            <person name="Ye R."/>
            <person name="Li L."/>
            <person name="Wei W."/>
            <person name="Wang X."/>
            <person name="Wang C."/>
            <person name="Yang T."/>
            <person name="Huo Q."/>
            <person name="Li W."/>
            <person name="Guo W."/>
            <person name="Chen H."/>
            <person name="Zhou L."/>
            <person name="Ni X."/>
            <person name="Tian J."/>
            <person name="Zhou Y."/>
            <person name="Sheng Y."/>
            <person name="Liu T."/>
            <person name="Pan Y."/>
            <person name="Xia L."/>
            <person name="Li J."/>
            <person name="Zhao F."/>
            <person name="Cao W."/>
        </authorList>
    </citation>
    <scope>NUCLEOTIDE SEQUENCE</scope>
    <source>
        <strain evidence="1">Hyas-2018</strain>
    </source>
</reference>
<proteinExistence type="predicted"/>
<evidence type="ECO:0000313" key="1">
    <source>
        <dbReference type="EMBL" id="KAH6928092.1"/>
    </source>
</evidence>
<accession>A0ACB7S1Z2</accession>
<comment type="caution">
    <text evidence="1">The sequence shown here is derived from an EMBL/GenBank/DDBJ whole genome shotgun (WGS) entry which is preliminary data.</text>
</comment>
<evidence type="ECO:0000313" key="2">
    <source>
        <dbReference type="Proteomes" id="UP000821845"/>
    </source>
</evidence>
<protein>
    <submittedName>
        <fullName evidence="1">Uncharacterized protein</fullName>
    </submittedName>
</protein>
<sequence>MDVSTFGGCSHPRHYECREANVTLCHHTDPINVALEAPEVPHVCTANSPNIRHTFIGLICDRNLPSLMNFNGADFKAPG</sequence>
<dbReference type="EMBL" id="CM023486">
    <property type="protein sequence ID" value="KAH6928092.1"/>
    <property type="molecule type" value="Genomic_DNA"/>
</dbReference>